<dbReference type="OrthoDB" id="1263561at2"/>
<dbReference type="RefSeq" id="WP_133942942.1">
    <property type="nucleotide sequence ID" value="NZ_SOEO01000001.1"/>
</dbReference>
<dbReference type="PROSITE" id="PS51257">
    <property type="entry name" value="PROKAR_LIPOPROTEIN"/>
    <property type="match status" value="1"/>
</dbReference>
<evidence type="ECO:0000313" key="3">
    <source>
        <dbReference type="Proteomes" id="UP000295313"/>
    </source>
</evidence>
<dbReference type="AlphaFoldDB" id="A0A4R8IID7"/>
<accession>A0A4R8IID7</accession>
<dbReference type="Proteomes" id="UP000295313">
    <property type="component" value="Unassembled WGS sequence"/>
</dbReference>
<feature type="signal peptide" evidence="1">
    <location>
        <begin position="1"/>
        <end position="23"/>
    </location>
</feature>
<proteinExistence type="predicted"/>
<evidence type="ECO:0000313" key="2">
    <source>
        <dbReference type="EMBL" id="TDX86319.1"/>
    </source>
</evidence>
<gene>
    <name evidence="2" type="ORF">B0I22_0433</name>
</gene>
<dbReference type="EMBL" id="SOEO01000001">
    <property type="protein sequence ID" value="TDX86319.1"/>
    <property type="molecule type" value="Genomic_DNA"/>
</dbReference>
<evidence type="ECO:0000256" key="1">
    <source>
        <dbReference type="SAM" id="SignalP"/>
    </source>
</evidence>
<organism evidence="2 3">
    <name type="scientific">Epilithonimonas xixisoli</name>
    <dbReference type="NCBI Taxonomy" id="1476462"/>
    <lineage>
        <taxon>Bacteria</taxon>
        <taxon>Pseudomonadati</taxon>
        <taxon>Bacteroidota</taxon>
        <taxon>Flavobacteriia</taxon>
        <taxon>Flavobacteriales</taxon>
        <taxon>Weeksellaceae</taxon>
        <taxon>Chryseobacterium group</taxon>
        <taxon>Epilithonimonas</taxon>
    </lineage>
</organism>
<comment type="caution">
    <text evidence="2">The sequence shown here is derived from an EMBL/GenBank/DDBJ whole genome shotgun (WGS) entry which is preliminary data.</text>
</comment>
<keyword evidence="1" id="KW-0732">Signal</keyword>
<sequence>MKSLFFLFAFAIGLLSCNSRNHASDIQVIDSNDSSMTLNITDQKPEYTAIYHLLFRGIPNSNQTTPLISTSEEATEKQFPEYFKKLFNENRYKTFVTSSSKNGNGSQRVVVNTRALRLDLEQNSIIRKFGY</sequence>
<evidence type="ECO:0008006" key="4">
    <source>
        <dbReference type="Google" id="ProtNLM"/>
    </source>
</evidence>
<protein>
    <recommendedName>
        <fullName evidence="4">Lipoprotein</fullName>
    </recommendedName>
</protein>
<feature type="chain" id="PRO_5020223340" description="Lipoprotein" evidence="1">
    <location>
        <begin position="24"/>
        <end position="131"/>
    </location>
</feature>
<name>A0A4R8IID7_9FLAO</name>
<keyword evidence="3" id="KW-1185">Reference proteome</keyword>
<reference evidence="2 3" key="1">
    <citation type="submission" date="2019-03" db="EMBL/GenBank/DDBJ databases">
        <title>Genomic Encyclopedia of Type Strains, Phase III (KMG-III): the genomes of soil and plant-associated and newly described type strains.</title>
        <authorList>
            <person name="Whitman W."/>
        </authorList>
    </citation>
    <scope>NUCLEOTIDE SEQUENCE [LARGE SCALE GENOMIC DNA]</scope>
    <source>
        <strain evidence="2 3">CGMCC 1.12802</strain>
    </source>
</reference>